<feature type="transmembrane region" description="Helical" evidence="5">
    <location>
        <begin position="105"/>
        <end position="122"/>
    </location>
</feature>
<dbReference type="EMBL" id="CP101497">
    <property type="protein sequence ID" value="UTT61560.1"/>
    <property type="molecule type" value="Genomic_DNA"/>
</dbReference>
<evidence type="ECO:0000256" key="3">
    <source>
        <dbReference type="ARBA" id="ARBA00022989"/>
    </source>
</evidence>
<feature type="transmembrane region" description="Helical" evidence="5">
    <location>
        <begin position="280"/>
        <end position="303"/>
    </location>
</feature>
<keyword evidence="2 5" id="KW-0812">Transmembrane</keyword>
<keyword evidence="3 5" id="KW-1133">Transmembrane helix</keyword>
<feature type="transmembrane region" description="Helical" evidence="5">
    <location>
        <begin position="33"/>
        <end position="51"/>
    </location>
</feature>
<evidence type="ECO:0000259" key="6">
    <source>
        <dbReference type="PROSITE" id="PS50850"/>
    </source>
</evidence>
<dbReference type="Proteomes" id="UP001060039">
    <property type="component" value="Chromosome"/>
</dbReference>
<evidence type="ECO:0000256" key="2">
    <source>
        <dbReference type="ARBA" id="ARBA00022692"/>
    </source>
</evidence>
<evidence type="ECO:0000313" key="8">
    <source>
        <dbReference type="Proteomes" id="UP001060039"/>
    </source>
</evidence>
<dbReference type="InterPro" id="IPR036259">
    <property type="entry name" value="MFS_trans_sf"/>
</dbReference>
<comment type="subcellular location">
    <subcellularLocation>
        <location evidence="1">Cell membrane</location>
        <topology evidence="1">Multi-pass membrane protein</topology>
    </subcellularLocation>
</comment>
<dbReference type="InterPro" id="IPR011701">
    <property type="entry name" value="MFS"/>
</dbReference>
<organism evidence="7 8">
    <name type="scientific">Microcella humidisoli</name>
    <dbReference type="NCBI Taxonomy" id="2963406"/>
    <lineage>
        <taxon>Bacteria</taxon>
        <taxon>Bacillati</taxon>
        <taxon>Actinomycetota</taxon>
        <taxon>Actinomycetes</taxon>
        <taxon>Micrococcales</taxon>
        <taxon>Microbacteriaceae</taxon>
        <taxon>Microcella</taxon>
    </lineage>
</organism>
<accession>A0ABY5FTE0</accession>
<feature type="transmembrane region" description="Helical" evidence="5">
    <location>
        <begin position="71"/>
        <end position="93"/>
    </location>
</feature>
<evidence type="ECO:0000256" key="5">
    <source>
        <dbReference type="SAM" id="Phobius"/>
    </source>
</evidence>
<protein>
    <submittedName>
        <fullName evidence="7">MFS transporter</fullName>
    </submittedName>
</protein>
<dbReference type="InterPro" id="IPR020846">
    <property type="entry name" value="MFS_dom"/>
</dbReference>
<proteinExistence type="predicted"/>
<dbReference type="Pfam" id="PF07690">
    <property type="entry name" value="MFS_1"/>
    <property type="match status" value="1"/>
</dbReference>
<feature type="transmembrane region" description="Helical" evidence="5">
    <location>
        <begin position="128"/>
        <end position="145"/>
    </location>
</feature>
<dbReference type="PANTHER" id="PTHR23528">
    <property type="match status" value="1"/>
</dbReference>
<dbReference type="Gene3D" id="1.20.1250.20">
    <property type="entry name" value="MFS general substrate transporter like domains"/>
    <property type="match status" value="2"/>
</dbReference>
<keyword evidence="4 5" id="KW-0472">Membrane</keyword>
<reference evidence="7" key="1">
    <citation type="submission" date="2022-07" db="EMBL/GenBank/DDBJ databases">
        <title>Taxonomic analysis of Microcella humidisoli nov. sp., isolated from riverside soil.</title>
        <authorList>
            <person name="Molina K.M."/>
            <person name="Kim S.B."/>
        </authorList>
    </citation>
    <scope>NUCLEOTIDE SEQUENCE</scope>
    <source>
        <strain evidence="7">MMS21-STM10</strain>
    </source>
</reference>
<dbReference type="RefSeq" id="WP_255158558.1">
    <property type="nucleotide sequence ID" value="NZ_CP101497.1"/>
</dbReference>
<sequence>MTTTSTPPAADGATPADVTTAERVRIQGPLRSLLLWFVPGTLGIFILWGAIPTVLLPLQVEQLDPANKVANLAIVTTIGALAAMIAQPVAGTISDRTRSRFGNRAPYIVGGALVGGLALVALGLSSSILMVALCWTLVQVSFNVVQGPYSAMLPDRVPESVRGTFAAVIGAMTMVGSLGGVILASLLAGSIPGAYLVLAGVSVVLLTLFAVFTGPRDNRAEPRAAFRVRDFLLTFWVNPIAHPDFFWAFTGRLLLYTGYFLVVAYQLYLLQDYIGLGDEAVVLLPLVSAAALPTLVLAVAISGPWSDHVGRRKPFVVASSLIVGLAQVVPWVWPTFEGMIVFALLAGLGFGAFQAVDTALVSQVLPDSHAHAKDLGVVNIAATLPQTIAPAIAGAVVLAFGFVGLFPAAITLSVLGALAVLPIRSVR</sequence>
<feature type="transmembrane region" description="Helical" evidence="5">
    <location>
        <begin position="377"/>
        <end position="399"/>
    </location>
</feature>
<feature type="transmembrane region" description="Helical" evidence="5">
    <location>
        <begin position="315"/>
        <end position="333"/>
    </location>
</feature>
<name>A0ABY5FTE0_9MICO</name>
<feature type="transmembrane region" description="Helical" evidence="5">
    <location>
        <begin position="339"/>
        <end position="365"/>
    </location>
</feature>
<dbReference type="SUPFAM" id="SSF103473">
    <property type="entry name" value="MFS general substrate transporter"/>
    <property type="match status" value="1"/>
</dbReference>
<evidence type="ECO:0000256" key="1">
    <source>
        <dbReference type="ARBA" id="ARBA00004651"/>
    </source>
</evidence>
<feature type="domain" description="Major facilitator superfamily (MFS) profile" evidence="6">
    <location>
        <begin position="244"/>
        <end position="427"/>
    </location>
</feature>
<evidence type="ECO:0000313" key="7">
    <source>
        <dbReference type="EMBL" id="UTT61560.1"/>
    </source>
</evidence>
<keyword evidence="8" id="KW-1185">Reference proteome</keyword>
<feature type="transmembrane region" description="Helical" evidence="5">
    <location>
        <begin position="405"/>
        <end position="423"/>
    </location>
</feature>
<feature type="transmembrane region" description="Helical" evidence="5">
    <location>
        <begin position="245"/>
        <end position="268"/>
    </location>
</feature>
<dbReference type="InterPro" id="IPR005829">
    <property type="entry name" value="Sugar_transporter_CS"/>
</dbReference>
<dbReference type="PROSITE" id="PS00216">
    <property type="entry name" value="SUGAR_TRANSPORT_1"/>
    <property type="match status" value="1"/>
</dbReference>
<feature type="transmembrane region" description="Helical" evidence="5">
    <location>
        <begin position="194"/>
        <end position="213"/>
    </location>
</feature>
<gene>
    <name evidence="7" type="ORF">NNL39_07660</name>
</gene>
<feature type="transmembrane region" description="Helical" evidence="5">
    <location>
        <begin position="165"/>
        <end position="188"/>
    </location>
</feature>
<dbReference type="PROSITE" id="PS50850">
    <property type="entry name" value="MFS"/>
    <property type="match status" value="1"/>
</dbReference>
<dbReference type="PANTHER" id="PTHR23528:SF1">
    <property type="entry name" value="MAJOR FACILITATOR SUPERFAMILY (MFS) PROFILE DOMAIN-CONTAINING PROTEIN"/>
    <property type="match status" value="1"/>
</dbReference>
<evidence type="ECO:0000256" key="4">
    <source>
        <dbReference type="ARBA" id="ARBA00023136"/>
    </source>
</evidence>